<accession>A0AA88D3A2</accession>
<dbReference type="EMBL" id="BTGU01000015">
    <property type="protein sequence ID" value="GMN42715.1"/>
    <property type="molecule type" value="Genomic_DNA"/>
</dbReference>
<reference evidence="2" key="1">
    <citation type="submission" date="2023-07" db="EMBL/GenBank/DDBJ databases">
        <title>draft genome sequence of fig (Ficus carica).</title>
        <authorList>
            <person name="Takahashi T."/>
            <person name="Nishimura K."/>
        </authorList>
    </citation>
    <scope>NUCLEOTIDE SEQUENCE</scope>
</reference>
<evidence type="ECO:0000313" key="3">
    <source>
        <dbReference type="Proteomes" id="UP001187192"/>
    </source>
</evidence>
<proteinExistence type="predicted"/>
<comment type="caution">
    <text evidence="2">The sequence shown here is derived from an EMBL/GenBank/DDBJ whole genome shotgun (WGS) entry which is preliminary data.</text>
</comment>
<feature type="region of interest" description="Disordered" evidence="1">
    <location>
        <begin position="47"/>
        <end position="93"/>
    </location>
</feature>
<protein>
    <submittedName>
        <fullName evidence="2">Uncharacterized protein</fullName>
    </submittedName>
</protein>
<keyword evidence="3" id="KW-1185">Reference proteome</keyword>
<organism evidence="2 3">
    <name type="scientific">Ficus carica</name>
    <name type="common">Common fig</name>
    <dbReference type="NCBI Taxonomy" id="3494"/>
    <lineage>
        <taxon>Eukaryota</taxon>
        <taxon>Viridiplantae</taxon>
        <taxon>Streptophyta</taxon>
        <taxon>Embryophyta</taxon>
        <taxon>Tracheophyta</taxon>
        <taxon>Spermatophyta</taxon>
        <taxon>Magnoliopsida</taxon>
        <taxon>eudicotyledons</taxon>
        <taxon>Gunneridae</taxon>
        <taxon>Pentapetalae</taxon>
        <taxon>rosids</taxon>
        <taxon>fabids</taxon>
        <taxon>Rosales</taxon>
        <taxon>Moraceae</taxon>
        <taxon>Ficeae</taxon>
        <taxon>Ficus</taxon>
    </lineage>
</organism>
<dbReference type="Gramene" id="FCD_00012107-RA">
    <property type="protein sequence ID" value="FCD_00012107-RA:cds"/>
    <property type="gene ID" value="FCD_00012107"/>
</dbReference>
<evidence type="ECO:0000256" key="1">
    <source>
        <dbReference type="SAM" id="MobiDB-lite"/>
    </source>
</evidence>
<evidence type="ECO:0000313" key="2">
    <source>
        <dbReference type="EMBL" id="GMN42715.1"/>
    </source>
</evidence>
<dbReference type="Proteomes" id="UP001187192">
    <property type="component" value="Unassembled WGS sequence"/>
</dbReference>
<dbReference type="AlphaFoldDB" id="A0AA88D3A2"/>
<feature type="compositionally biased region" description="Basic and acidic residues" evidence="1">
    <location>
        <begin position="78"/>
        <end position="93"/>
    </location>
</feature>
<gene>
    <name evidence="2" type="ORF">TIFTF001_011926</name>
</gene>
<sequence length="131" mass="13945">MKKTTGHSLIYWRHLQFDNSLTQTWDMHLCVAVVSDVKASSAFTGDSANKQVDTELDTGRGAGDRFGDLGDSGGGDNNHGKGDGVGESREKKMALSMSQKLTLGYAALAGGLSTALIGKLKESNLEREILV</sequence>
<name>A0AA88D3A2_FICCA</name>